<dbReference type="AlphaFoldDB" id="A0A1K0FS82"/>
<dbReference type="InterPro" id="IPR027417">
    <property type="entry name" value="P-loop_NTPase"/>
</dbReference>
<keyword evidence="6" id="KW-0762">Sugar transport</keyword>
<dbReference type="PANTHER" id="PTHR43790">
    <property type="entry name" value="CARBOHYDRATE TRANSPORT ATP-BINDING PROTEIN MG119-RELATED"/>
    <property type="match status" value="1"/>
</dbReference>
<evidence type="ECO:0000256" key="1">
    <source>
        <dbReference type="ARBA" id="ARBA00022448"/>
    </source>
</evidence>
<dbReference type="GO" id="GO:0005524">
    <property type="term" value="F:ATP binding"/>
    <property type="evidence" value="ECO:0007669"/>
    <property type="project" value="UniProtKB-KW"/>
</dbReference>
<dbReference type="InterPro" id="IPR050107">
    <property type="entry name" value="ABC_carbohydrate_import_ATPase"/>
</dbReference>
<keyword evidence="4" id="KW-0067">ATP-binding</keyword>
<reference evidence="6 7" key="1">
    <citation type="submission" date="2016-09" db="EMBL/GenBank/DDBJ databases">
        <title>Couchioplanes caeruleus draft genome sequence.</title>
        <authorList>
            <person name="Sheehan J."/>
            <person name="Caffrey P."/>
        </authorList>
    </citation>
    <scope>NUCLEOTIDE SEQUENCE [LARGE SCALE GENOMIC DNA]</scope>
    <source>
        <strain evidence="6 7">DSM 43634</strain>
    </source>
</reference>
<dbReference type="PROSITE" id="PS00211">
    <property type="entry name" value="ABC_TRANSPORTER_1"/>
    <property type="match status" value="1"/>
</dbReference>
<sequence>MLSLTGIRKSYAGVEVLHDIGLDAIGGEVVGIVGANGAGKSTLIKVLAGATKRDAGEIRLAGETVALDSPVEARALGIRTVHQELSLVPELSVTENVLLGDLPKSYGLVNWSAAHARATTLLSRTGFTGIATRTAVRRLSVPRQQMVEIAKAMASEPRILVLDEPSAVLAGDDLDQLFALVRSLRADGVLVLYVSHRLDEVMGIADRITVMKDGRIAATTTPAATTEAQIVRHMVGRRLDQIYPARRPTPGPELLSTERLSRDGAFTDVSLRIRAGEVVGMFGLVGSGRSELAECLFGAVSVSSGEVRLAGRPARLRSPKEAIAAGIALVTEDRLRTGLVLGLPVRDNASLAIMTALCRRGLLDRRRQAAAVQSMVERLDVRPRGIGRLVRHLSGGNQQKVVLAKWLLAKPKVLILDEPTRGVDIATRVDLYRMIDELTRAGLGVLLISSDLTEMLGMADRVLVMRAGRIAADLPSAETDEEELLAYSIGVAA</sequence>
<evidence type="ECO:0000259" key="5">
    <source>
        <dbReference type="PROSITE" id="PS50893"/>
    </source>
</evidence>
<organism evidence="6 7">
    <name type="scientific">Couchioplanes caeruleus subsp. caeruleus</name>
    <dbReference type="NCBI Taxonomy" id="56427"/>
    <lineage>
        <taxon>Bacteria</taxon>
        <taxon>Bacillati</taxon>
        <taxon>Actinomycetota</taxon>
        <taxon>Actinomycetes</taxon>
        <taxon>Micromonosporales</taxon>
        <taxon>Micromonosporaceae</taxon>
        <taxon>Couchioplanes</taxon>
    </lineage>
</organism>
<proteinExistence type="predicted"/>
<dbReference type="GO" id="GO:0016887">
    <property type="term" value="F:ATP hydrolysis activity"/>
    <property type="evidence" value="ECO:0007669"/>
    <property type="project" value="InterPro"/>
</dbReference>
<keyword evidence="1" id="KW-0813">Transport</keyword>
<dbReference type="Proteomes" id="UP000182486">
    <property type="component" value="Unassembled WGS sequence"/>
</dbReference>
<dbReference type="InterPro" id="IPR003439">
    <property type="entry name" value="ABC_transporter-like_ATP-bd"/>
</dbReference>
<keyword evidence="7" id="KW-1185">Reference proteome</keyword>
<name>A0A1K0FS82_9ACTN</name>
<dbReference type="CDD" id="cd03216">
    <property type="entry name" value="ABC_Carb_Monos_I"/>
    <property type="match status" value="1"/>
</dbReference>
<dbReference type="InterPro" id="IPR017871">
    <property type="entry name" value="ABC_transporter-like_CS"/>
</dbReference>
<evidence type="ECO:0000256" key="4">
    <source>
        <dbReference type="ARBA" id="ARBA00022840"/>
    </source>
</evidence>
<dbReference type="PANTHER" id="PTHR43790:SF9">
    <property type="entry name" value="GALACTOFURANOSE TRANSPORTER ATP-BINDING PROTEIN YTFR"/>
    <property type="match status" value="1"/>
</dbReference>
<evidence type="ECO:0000256" key="3">
    <source>
        <dbReference type="ARBA" id="ARBA00022741"/>
    </source>
</evidence>
<dbReference type="Pfam" id="PF00005">
    <property type="entry name" value="ABC_tran"/>
    <property type="match status" value="2"/>
</dbReference>
<feature type="domain" description="ABC transporter" evidence="5">
    <location>
        <begin position="237"/>
        <end position="492"/>
    </location>
</feature>
<gene>
    <name evidence="6" type="ORF">BG844_03470</name>
</gene>
<dbReference type="EMBL" id="MEIA01000015">
    <property type="protein sequence ID" value="OJF15552.1"/>
    <property type="molecule type" value="Genomic_DNA"/>
</dbReference>
<dbReference type="PROSITE" id="PS50893">
    <property type="entry name" value="ABC_TRANSPORTER_2"/>
    <property type="match status" value="2"/>
</dbReference>
<feature type="domain" description="ABC transporter" evidence="5">
    <location>
        <begin position="2"/>
        <end position="238"/>
    </location>
</feature>
<dbReference type="SMART" id="SM00382">
    <property type="entry name" value="AAA"/>
    <property type="match status" value="2"/>
</dbReference>
<dbReference type="RefSeq" id="WP_071803269.1">
    <property type="nucleotide sequence ID" value="NZ_MEIA01000015.1"/>
</dbReference>
<evidence type="ECO:0000313" key="6">
    <source>
        <dbReference type="EMBL" id="OJF15552.1"/>
    </source>
</evidence>
<keyword evidence="3" id="KW-0547">Nucleotide-binding</keyword>
<dbReference type="Gene3D" id="3.40.50.300">
    <property type="entry name" value="P-loop containing nucleotide triphosphate hydrolases"/>
    <property type="match status" value="2"/>
</dbReference>
<comment type="caution">
    <text evidence="6">The sequence shown here is derived from an EMBL/GenBank/DDBJ whole genome shotgun (WGS) entry which is preliminary data.</text>
</comment>
<dbReference type="SUPFAM" id="SSF52540">
    <property type="entry name" value="P-loop containing nucleoside triphosphate hydrolases"/>
    <property type="match status" value="2"/>
</dbReference>
<evidence type="ECO:0000313" key="7">
    <source>
        <dbReference type="Proteomes" id="UP000182486"/>
    </source>
</evidence>
<dbReference type="InterPro" id="IPR003593">
    <property type="entry name" value="AAA+_ATPase"/>
</dbReference>
<dbReference type="CDD" id="cd03215">
    <property type="entry name" value="ABC_Carb_Monos_II"/>
    <property type="match status" value="1"/>
</dbReference>
<keyword evidence="2" id="KW-0677">Repeat</keyword>
<accession>A0A1K0FS82</accession>
<evidence type="ECO:0000256" key="2">
    <source>
        <dbReference type="ARBA" id="ARBA00022737"/>
    </source>
</evidence>
<protein>
    <submittedName>
        <fullName evidence="6">Sugar transporter ATP binding protein</fullName>
    </submittedName>
</protein>